<dbReference type="Proteomes" id="UP000018144">
    <property type="component" value="Unassembled WGS sequence"/>
</dbReference>
<dbReference type="OrthoDB" id="10337607at2759"/>
<reference evidence="1 2" key="1">
    <citation type="journal article" date="2013" name="PLoS Genet.">
        <title>The genome and development-dependent transcriptomes of Pyronema confluens: a window into fungal evolution.</title>
        <authorList>
            <person name="Traeger S."/>
            <person name="Altegoer F."/>
            <person name="Freitag M."/>
            <person name="Gabaldon T."/>
            <person name="Kempken F."/>
            <person name="Kumar A."/>
            <person name="Marcet-Houben M."/>
            <person name="Poggeler S."/>
            <person name="Stajich J.E."/>
            <person name="Nowrousian M."/>
        </authorList>
    </citation>
    <scope>NUCLEOTIDE SEQUENCE [LARGE SCALE GENOMIC DNA]</scope>
    <source>
        <strain evidence="2">CBS 100304</strain>
        <tissue evidence="1">Vegetative mycelium</tissue>
    </source>
</reference>
<dbReference type="EMBL" id="HF935291">
    <property type="protein sequence ID" value="CCX06515.1"/>
    <property type="molecule type" value="Genomic_DNA"/>
</dbReference>
<proteinExistence type="predicted"/>
<name>U4KYA7_PYROM</name>
<evidence type="ECO:0000313" key="1">
    <source>
        <dbReference type="EMBL" id="CCX06515.1"/>
    </source>
</evidence>
<accession>U4KYA7</accession>
<sequence>MTSAAKNYLQYRRPGKTTEEDILIHADRLYTLNEAMRDMKKKDLQTECHDIPSDNKVCDAYTNLAKCREAYQEALEEVRMAQMEQLVGCFTAAECRLEGGLEALQSKLKESVSNETRMKSHKNRNVRSLTKNNRDISALRKSYLLATMRKIHYIYNEDISSAKWLDHAGRVIPPETMEGGSRLETVGDAEEEFKKLYHNFERAGCVVRL</sequence>
<keyword evidence="2" id="KW-1185">Reference proteome</keyword>
<evidence type="ECO:0000313" key="2">
    <source>
        <dbReference type="Proteomes" id="UP000018144"/>
    </source>
</evidence>
<dbReference type="AlphaFoldDB" id="U4KYA7"/>
<protein>
    <submittedName>
        <fullName evidence="1">Uncharacterized protein</fullName>
    </submittedName>
</protein>
<gene>
    <name evidence="1" type="ORF">PCON_06102</name>
</gene>
<organism evidence="1 2">
    <name type="scientific">Pyronema omphalodes (strain CBS 100304)</name>
    <name type="common">Pyronema confluens</name>
    <dbReference type="NCBI Taxonomy" id="1076935"/>
    <lineage>
        <taxon>Eukaryota</taxon>
        <taxon>Fungi</taxon>
        <taxon>Dikarya</taxon>
        <taxon>Ascomycota</taxon>
        <taxon>Pezizomycotina</taxon>
        <taxon>Pezizomycetes</taxon>
        <taxon>Pezizales</taxon>
        <taxon>Pyronemataceae</taxon>
        <taxon>Pyronema</taxon>
    </lineage>
</organism>